<dbReference type="PANTHER" id="PTHR43791:SF85">
    <property type="entry name" value="TRANSPORTER, PUTATIVE (AFU_ORTHOLOGUE AFUA_6G00710)-RELATED"/>
    <property type="match status" value="1"/>
</dbReference>
<sequence>MLKSYHSLNYDLQFNRRESDSSLKILQEPFNQYSLLDISILPSILLNFLTFFCFQYMIYFNPALGLLEGLGMTETQLNWVWIAYYATMTITCFPLTIGVLFISRNIKLHLVCVNLLSTGLLLVQVFSTNVNYFGVIVCMLGLLQGLQIPLNLLYLTKIYPKHALEIRLAFIFGISILLSLGFVPLITMGLSRREYDNHYLKGYRINYLILFFIQLLALLFNQFQLPQNVYQLKKLTHINLKKLTQQLKSDFISLNFNFPLSLRQIFSEFVKFPTYALFVLVFCSEWLIKLTFYWHWYFMPQSGIMGYTTTGPSIGVGFVFFIISLIATAIGRKWNARLTVILLTFIASFVFFHLVAFIPQSSSKIHLGLNIIQFSLNWTLKALLINFITINSLGNHQTIMNLSLLSISFYLVNMLSLFDWFPANYTRINTYYPAYLMIFIISMFLVLGLRLLFGRRNGQTSTREQDPFSSYKYKWDQIDTLGFRYLI</sequence>
<keyword evidence="3 6" id="KW-0812">Transmembrane</keyword>
<evidence type="ECO:0000256" key="4">
    <source>
        <dbReference type="ARBA" id="ARBA00022989"/>
    </source>
</evidence>
<evidence type="ECO:0000256" key="5">
    <source>
        <dbReference type="ARBA" id="ARBA00023136"/>
    </source>
</evidence>
<dbReference type="Proteomes" id="UP000070444">
    <property type="component" value="Unassembled WGS sequence"/>
</dbReference>
<evidence type="ECO:0000313" key="8">
    <source>
        <dbReference type="Proteomes" id="UP000070444"/>
    </source>
</evidence>
<gene>
    <name evidence="7" type="ORF">CONCODRAFT_73165</name>
</gene>
<evidence type="ECO:0000256" key="2">
    <source>
        <dbReference type="ARBA" id="ARBA00022448"/>
    </source>
</evidence>
<feature type="transmembrane region" description="Helical" evidence="6">
    <location>
        <begin position="314"/>
        <end position="331"/>
    </location>
</feature>
<name>A0A137NWW2_CONC2</name>
<keyword evidence="2" id="KW-0813">Transport</keyword>
<reference evidence="7 8" key="1">
    <citation type="journal article" date="2015" name="Genome Biol. Evol.">
        <title>Phylogenomic analyses indicate that early fungi evolved digesting cell walls of algal ancestors of land plants.</title>
        <authorList>
            <person name="Chang Y."/>
            <person name="Wang S."/>
            <person name="Sekimoto S."/>
            <person name="Aerts A.L."/>
            <person name="Choi C."/>
            <person name="Clum A."/>
            <person name="LaButti K.M."/>
            <person name="Lindquist E.A."/>
            <person name="Yee Ngan C."/>
            <person name="Ohm R.A."/>
            <person name="Salamov A.A."/>
            <person name="Grigoriev I.V."/>
            <person name="Spatafora J.W."/>
            <person name="Berbee M.L."/>
        </authorList>
    </citation>
    <scope>NUCLEOTIDE SEQUENCE [LARGE SCALE GENOMIC DNA]</scope>
    <source>
        <strain evidence="7 8">NRRL 28638</strain>
    </source>
</reference>
<proteinExistence type="predicted"/>
<feature type="transmembrane region" description="Helical" evidence="6">
    <location>
        <begin position="79"/>
        <end position="101"/>
    </location>
</feature>
<feature type="transmembrane region" description="Helical" evidence="6">
    <location>
        <begin position="132"/>
        <end position="154"/>
    </location>
</feature>
<keyword evidence="4 6" id="KW-1133">Transmembrane helix</keyword>
<evidence type="ECO:0000256" key="6">
    <source>
        <dbReference type="SAM" id="Phobius"/>
    </source>
</evidence>
<evidence type="ECO:0000256" key="3">
    <source>
        <dbReference type="ARBA" id="ARBA00022692"/>
    </source>
</evidence>
<accession>A0A137NWW2</accession>
<feature type="transmembrane region" description="Helical" evidence="6">
    <location>
        <begin position="402"/>
        <end position="421"/>
    </location>
</feature>
<evidence type="ECO:0000256" key="1">
    <source>
        <dbReference type="ARBA" id="ARBA00004141"/>
    </source>
</evidence>
<feature type="transmembrane region" description="Helical" evidence="6">
    <location>
        <begin position="272"/>
        <end position="294"/>
    </location>
</feature>
<dbReference type="STRING" id="796925.A0A137NWW2"/>
<dbReference type="Pfam" id="PF07690">
    <property type="entry name" value="MFS_1"/>
    <property type="match status" value="1"/>
</dbReference>
<feature type="transmembrane region" description="Helical" evidence="6">
    <location>
        <begin position="166"/>
        <end position="187"/>
    </location>
</feature>
<dbReference type="InterPro" id="IPR036259">
    <property type="entry name" value="MFS_trans_sf"/>
</dbReference>
<dbReference type="SUPFAM" id="SSF103473">
    <property type="entry name" value="MFS general substrate transporter"/>
    <property type="match status" value="1"/>
</dbReference>
<dbReference type="PANTHER" id="PTHR43791">
    <property type="entry name" value="PERMEASE-RELATED"/>
    <property type="match status" value="1"/>
</dbReference>
<dbReference type="GO" id="GO:0016020">
    <property type="term" value="C:membrane"/>
    <property type="evidence" value="ECO:0007669"/>
    <property type="project" value="UniProtKB-SubCell"/>
</dbReference>
<dbReference type="EMBL" id="KQ964653">
    <property type="protein sequence ID" value="KXN67188.1"/>
    <property type="molecule type" value="Genomic_DNA"/>
</dbReference>
<feature type="transmembrane region" description="Helical" evidence="6">
    <location>
        <begin position="108"/>
        <end position="126"/>
    </location>
</feature>
<protein>
    <submittedName>
        <fullName evidence="7">MFS general substrate transporter</fullName>
    </submittedName>
</protein>
<feature type="transmembrane region" description="Helical" evidence="6">
    <location>
        <begin position="207"/>
        <end position="225"/>
    </location>
</feature>
<feature type="transmembrane region" description="Helical" evidence="6">
    <location>
        <begin position="371"/>
        <end position="390"/>
    </location>
</feature>
<dbReference type="AlphaFoldDB" id="A0A137NWW2"/>
<keyword evidence="8" id="KW-1185">Reference proteome</keyword>
<dbReference type="InterPro" id="IPR011701">
    <property type="entry name" value="MFS"/>
</dbReference>
<feature type="transmembrane region" description="Helical" evidence="6">
    <location>
        <begin position="338"/>
        <end position="359"/>
    </location>
</feature>
<evidence type="ECO:0000313" key="7">
    <source>
        <dbReference type="EMBL" id="KXN67188.1"/>
    </source>
</evidence>
<organism evidence="7 8">
    <name type="scientific">Conidiobolus coronatus (strain ATCC 28846 / CBS 209.66 / NRRL 28638)</name>
    <name type="common">Delacroixia coronata</name>
    <dbReference type="NCBI Taxonomy" id="796925"/>
    <lineage>
        <taxon>Eukaryota</taxon>
        <taxon>Fungi</taxon>
        <taxon>Fungi incertae sedis</taxon>
        <taxon>Zoopagomycota</taxon>
        <taxon>Entomophthoromycotina</taxon>
        <taxon>Entomophthoromycetes</taxon>
        <taxon>Entomophthorales</taxon>
        <taxon>Ancylistaceae</taxon>
        <taxon>Conidiobolus</taxon>
    </lineage>
</organism>
<dbReference type="GO" id="GO:0022857">
    <property type="term" value="F:transmembrane transporter activity"/>
    <property type="evidence" value="ECO:0007669"/>
    <property type="project" value="InterPro"/>
</dbReference>
<feature type="transmembrane region" description="Helical" evidence="6">
    <location>
        <begin position="35"/>
        <end position="59"/>
    </location>
</feature>
<comment type="subcellular location">
    <subcellularLocation>
        <location evidence="1">Membrane</location>
        <topology evidence="1">Multi-pass membrane protein</topology>
    </subcellularLocation>
</comment>
<feature type="transmembrane region" description="Helical" evidence="6">
    <location>
        <begin position="433"/>
        <end position="453"/>
    </location>
</feature>
<keyword evidence="5 6" id="KW-0472">Membrane</keyword>
<dbReference type="Gene3D" id="1.20.1250.20">
    <property type="entry name" value="MFS general substrate transporter like domains"/>
    <property type="match status" value="1"/>
</dbReference>